<keyword evidence="2" id="KW-0808">Transferase</keyword>
<keyword evidence="3" id="KW-1185">Reference proteome</keyword>
<proteinExistence type="predicted"/>
<feature type="domain" description="N-acetyltransferase" evidence="1">
    <location>
        <begin position="159"/>
        <end position="298"/>
    </location>
</feature>
<protein>
    <submittedName>
        <fullName evidence="2">GNAT family N-acetyltransferase</fullName>
        <ecNumber evidence="2">2.3.1.-</ecNumber>
    </submittedName>
</protein>
<name>A0ABV8R351_9MICC</name>
<dbReference type="Pfam" id="PF00583">
    <property type="entry name" value="Acetyltransf_1"/>
    <property type="match status" value="1"/>
</dbReference>
<evidence type="ECO:0000313" key="3">
    <source>
        <dbReference type="Proteomes" id="UP001595773"/>
    </source>
</evidence>
<organism evidence="2 3">
    <name type="scientific">Arthrobacter cryoconiti</name>
    <dbReference type="NCBI Taxonomy" id="748907"/>
    <lineage>
        <taxon>Bacteria</taxon>
        <taxon>Bacillati</taxon>
        <taxon>Actinomycetota</taxon>
        <taxon>Actinomycetes</taxon>
        <taxon>Micrococcales</taxon>
        <taxon>Micrococcaceae</taxon>
        <taxon>Arthrobacter</taxon>
    </lineage>
</organism>
<accession>A0ABV8R351</accession>
<dbReference type="InterPro" id="IPR016181">
    <property type="entry name" value="Acyl_CoA_acyltransferase"/>
</dbReference>
<dbReference type="Gene3D" id="3.40.630.30">
    <property type="match status" value="1"/>
</dbReference>
<dbReference type="SUPFAM" id="SSF55729">
    <property type="entry name" value="Acyl-CoA N-acyltransferases (Nat)"/>
    <property type="match status" value="1"/>
</dbReference>
<sequence length="298" mass="32344">MPRIRSRVGPWLASHRAHVTPQVRVLVHEDTQALLALVAKDAVANVFIDSLLSKGRSAVPIQQGAVILGYFEHDGTRLVAACWVGSNVVPIEAGAEHSEAFGRWINEHWRPHASIFGPAEAVLAIMSVLAESGVQAQEIRADQPLLTMSSPSPLAASPLLLRSHNGQFSQILIAAAAMFEEEVGYSPFLGGEENYRRRVAWLINAGHSFSHCEKDGTVIFKADLGAVTKHATQVQGVWMNPAYRGQGLSAGYMAAVVNLSQMLAPVTSLYVNDFNTRARSVYEKVGFEQVGTFATVLF</sequence>
<dbReference type="InterPro" id="IPR000182">
    <property type="entry name" value="GNAT_dom"/>
</dbReference>
<dbReference type="InterPro" id="IPR025289">
    <property type="entry name" value="DUF4081"/>
</dbReference>
<dbReference type="EMBL" id="JBHSCQ010000022">
    <property type="protein sequence ID" value="MFC4266636.1"/>
    <property type="molecule type" value="Genomic_DNA"/>
</dbReference>
<gene>
    <name evidence="2" type="ORF">ACFOW9_13575</name>
</gene>
<dbReference type="GO" id="GO:0016746">
    <property type="term" value="F:acyltransferase activity"/>
    <property type="evidence" value="ECO:0007669"/>
    <property type="project" value="UniProtKB-KW"/>
</dbReference>
<keyword evidence="2" id="KW-0012">Acyltransferase</keyword>
<comment type="caution">
    <text evidence="2">The sequence shown here is derived from an EMBL/GenBank/DDBJ whole genome shotgun (WGS) entry which is preliminary data.</text>
</comment>
<dbReference type="Pfam" id="PF13312">
    <property type="entry name" value="DUF4081"/>
    <property type="match status" value="1"/>
</dbReference>
<reference evidence="3" key="1">
    <citation type="journal article" date="2019" name="Int. J. Syst. Evol. Microbiol.">
        <title>The Global Catalogue of Microorganisms (GCM) 10K type strain sequencing project: providing services to taxonomists for standard genome sequencing and annotation.</title>
        <authorList>
            <consortium name="The Broad Institute Genomics Platform"/>
            <consortium name="The Broad Institute Genome Sequencing Center for Infectious Disease"/>
            <person name="Wu L."/>
            <person name="Ma J."/>
        </authorList>
    </citation>
    <scope>NUCLEOTIDE SEQUENCE [LARGE SCALE GENOMIC DNA]</scope>
    <source>
        <strain evidence="3">CGMCC 1.10698</strain>
    </source>
</reference>
<dbReference type="RefSeq" id="WP_230066119.1">
    <property type="nucleotide sequence ID" value="NZ_BAABLL010000010.1"/>
</dbReference>
<evidence type="ECO:0000313" key="2">
    <source>
        <dbReference type="EMBL" id="MFC4266636.1"/>
    </source>
</evidence>
<evidence type="ECO:0000259" key="1">
    <source>
        <dbReference type="PROSITE" id="PS51186"/>
    </source>
</evidence>
<dbReference type="PROSITE" id="PS51186">
    <property type="entry name" value="GNAT"/>
    <property type="match status" value="1"/>
</dbReference>
<dbReference type="Proteomes" id="UP001595773">
    <property type="component" value="Unassembled WGS sequence"/>
</dbReference>
<dbReference type="EC" id="2.3.1.-" evidence="2"/>